<name>A0ABY9JUI1_9BACI</name>
<protein>
    <submittedName>
        <fullName evidence="2">Uncharacterized protein</fullName>
    </submittedName>
</protein>
<keyword evidence="3" id="KW-1185">Reference proteome</keyword>
<accession>A0ABY9JUI1</accession>
<evidence type="ECO:0000256" key="1">
    <source>
        <dbReference type="SAM" id="Coils"/>
    </source>
</evidence>
<reference evidence="2 3" key="1">
    <citation type="submission" date="2023-06" db="EMBL/GenBank/DDBJ databases">
        <title>Five Gram-positive bacteria isolated from mangrove sediments in Shenzhen, Guangdong, China.</title>
        <authorList>
            <person name="Yu S."/>
            <person name="Zheng W."/>
            <person name="Huang Y."/>
        </authorList>
    </citation>
    <scope>NUCLEOTIDE SEQUENCE [LARGE SCALE GENOMIC DNA]</scope>
    <source>
        <strain evidence="2 3">SaN35-3</strain>
    </source>
</reference>
<dbReference type="EMBL" id="CP129013">
    <property type="protein sequence ID" value="WLR43054.1"/>
    <property type="molecule type" value="Genomic_DNA"/>
</dbReference>
<dbReference type="Proteomes" id="UP001197974">
    <property type="component" value="Chromosome"/>
</dbReference>
<sequence>MKSKNLYKQAYNEINRIAIQYQGVWDSGDLLKNIPKNPVHDERKSLNNLISIAEQEYINVEEQIKTFSYVTMEGVTKRDLKKLEKRLRRFVEKYQEYLFEIQIKR</sequence>
<feature type="coiled-coil region" evidence="1">
    <location>
        <begin position="43"/>
        <end position="100"/>
    </location>
</feature>
<dbReference type="RefSeq" id="WP_226538872.1">
    <property type="nucleotide sequence ID" value="NZ_CP129013.1"/>
</dbReference>
<keyword evidence="1" id="KW-0175">Coiled coil</keyword>
<organism evidence="2 3">
    <name type="scientific">Bacillus carboniphilus</name>
    <dbReference type="NCBI Taxonomy" id="86663"/>
    <lineage>
        <taxon>Bacteria</taxon>
        <taxon>Bacillati</taxon>
        <taxon>Bacillota</taxon>
        <taxon>Bacilli</taxon>
        <taxon>Bacillales</taxon>
        <taxon>Bacillaceae</taxon>
        <taxon>Bacillus</taxon>
    </lineage>
</organism>
<proteinExistence type="predicted"/>
<gene>
    <name evidence="2" type="ORF">LC087_02225</name>
</gene>
<evidence type="ECO:0000313" key="2">
    <source>
        <dbReference type="EMBL" id="WLR43054.1"/>
    </source>
</evidence>
<evidence type="ECO:0000313" key="3">
    <source>
        <dbReference type="Proteomes" id="UP001197974"/>
    </source>
</evidence>